<evidence type="ECO:0000256" key="19">
    <source>
        <dbReference type="SAM" id="Phobius"/>
    </source>
</evidence>
<evidence type="ECO:0000256" key="13">
    <source>
        <dbReference type="ARBA" id="ARBA00023290"/>
    </source>
</evidence>
<evidence type="ECO:0000256" key="18">
    <source>
        <dbReference type="SAM" id="MobiDB-lite"/>
    </source>
</evidence>
<keyword evidence="7 20" id="KW-0732">Signal</keyword>
<dbReference type="GO" id="GO:0001750">
    <property type="term" value="C:photoreceptor outer segment"/>
    <property type="evidence" value="ECO:0007669"/>
    <property type="project" value="UniProtKB-SubCell"/>
</dbReference>
<sequence>MHLKTGLIFLIICLALQVQGSREIPNKINHAEAKHLADASGSDKTERTTKRSRVSTIRRIFDMAKHRTKRSSFFSTGVKVCPQESVKQILASHQAYYRLRVCQEAVWEAFRIFLDRIPDTSEYQNWVTACQRETFCIFDIGKNFSNSQEHLEIIQRRVKHRTFQERKDEISAEKIGGKKVEEIPSISTGSPGTPLSPYAPNGTLLNEIVNDTKTPVKELGTNAVPELPVEQMVEFSVTLTDQEYTAELSDPNSPEYQQLAAKFQLQMKKIFEKLPGFKEIRVLGFKQKKEKDGSSSTIARYVVNFERDGSEIKSTADDISTIGSNKVESEKIPISPMEEREISGTKLTVTDLQQLVAIALHEDQSLPMDLGTLQFTDESIIPPSDFDNDIQGMVTIPLAGPDLEESMSVELPLGYPSPATVDQIGDTLVDEFTTGSPALSEEEISIPEEFNNFITSEPEFPTKPSREPFQDRSLQKVTDQQSLTVPFSPLGSTSSPPKSEVSYLPPPADESASSGLITDGYESPVEQATTMAIYTTGSFTPPSLQARDEDSDHEEKTELTDITEPPFKEADQDIPPEQAVKIMEEPESSGDDVFVTASTYETLPFFIGSSDLSTMQPEGVITDVLSSDQIAPLPAATSPSYSPSEIIEQSLELPDSSAPTPESAPPDGTGMGVQDIAAELDHIGGLSTAALDEGEHGSGYIPVLTTKPAETTPAPTLKYVTTSSMTTAGKGKELVVFFSLRVTNMHFSDDLFNRSSTEYKALEQQFMQLLLPYLQSNLTGFKHLEILNFRNGSVIVNSKMKFARTVPYNITEAVHCVLEDFCDAAAQHLNLEIDSYSLDIEPADQADPCKFMACDKFSECIMNEWTKEADCLCKPGYASQDGLPCRSLCELEPHLCVNGGKCELVPGRGAVCRCPVRRHQLYQGQRCAKFAPEPTQPFIFKPLVLGLLSLAFLFIILIIKLRRKCKRNSNLQRPTLSSCNSENAVRINPAFEHDEPISSFCHTACSVSACLSSSEIIDHEALHELENTIQPGGKMHENPSLTPQQTAPPEITGPSSSINSTTKPNLNLFSRLATSELKILTHSLLPTLTAV</sequence>
<dbReference type="GeneID" id="108501691"/>
<dbReference type="Pfam" id="PF01390">
    <property type="entry name" value="SEA"/>
    <property type="match status" value="2"/>
</dbReference>
<feature type="region of interest" description="Disordered" evidence="18">
    <location>
        <begin position="651"/>
        <end position="672"/>
    </location>
</feature>
<dbReference type="PANTHER" id="PTHR12199:SF3">
    <property type="entry name" value="INTERPHOTORECEPTOR MATRIX PROTEOGLYCAN 1"/>
    <property type="match status" value="1"/>
</dbReference>
<name>A0A6J0I0I6_9PASS</name>
<feature type="region of interest" description="Disordered" evidence="18">
    <location>
        <begin position="537"/>
        <end position="560"/>
    </location>
</feature>
<dbReference type="AlphaFoldDB" id="A0A6J0I0I6"/>
<comment type="function">
    <text evidence="16">Chondroitin sulfate-, heparin- and hyaluronan-binding protein. May serve to form a basic macromolecular scaffold comprising the insoluble interphotoreceptor matrix.</text>
</comment>
<feature type="region of interest" description="Disordered" evidence="18">
    <location>
        <begin position="455"/>
        <end position="518"/>
    </location>
</feature>
<dbReference type="RefSeq" id="XP_017679334.1">
    <property type="nucleotide sequence ID" value="XM_017823845.1"/>
</dbReference>
<dbReference type="GO" id="GO:0005540">
    <property type="term" value="F:hyaluronic acid binding"/>
    <property type="evidence" value="ECO:0007669"/>
    <property type="project" value="UniProtKB-KW"/>
</dbReference>
<evidence type="ECO:0000256" key="16">
    <source>
        <dbReference type="ARBA" id="ARBA00045407"/>
    </source>
</evidence>
<dbReference type="CTD" id="3617"/>
<evidence type="ECO:0000259" key="22">
    <source>
        <dbReference type="PROSITE" id="PS50026"/>
    </source>
</evidence>
<dbReference type="SMART" id="SM00200">
    <property type="entry name" value="SEA"/>
    <property type="match status" value="2"/>
</dbReference>
<evidence type="ECO:0000256" key="6">
    <source>
        <dbReference type="ARBA" id="ARBA00022674"/>
    </source>
</evidence>
<protein>
    <recommendedName>
        <fullName evidence="14">Interphotoreceptor matrix proteoglycan 1</fullName>
    </recommendedName>
    <alternativeName>
        <fullName evidence="15">Sialoprotein associated with cones and rods</fullName>
    </alternativeName>
</protein>
<keyword evidence="19" id="KW-0472">Membrane</keyword>
<dbReference type="PROSITE" id="PS50024">
    <property type="entry name" value="SEA"/>
    <property type="match status" value="2"/>
</dbReference>
<reference evidence="24" key="1">
    <citation type="submission" date="2025-08" db="UniProtKB">
        <authorList>
            <consortium name="RefSeq"/>
        </authorList>
    </citation>
    <scope>IDENTIFICATION</scope>
</reference>
<dbReference type="GO" id="GO:0007601">
    <property type="term" value="P:visual perception"/>
    <property type="evidence" value="ECO:0007669"/>
    <property type="project" value="InterPro"/>
</dbReference>
<evidence type="ECO:0000256" key="2">
    <source>
        <dbReference type="ARBA" id="ARBA00004504"/>
    </source>
</evidence>
<keyword evidence="4" id="KW-0964">Secreted</keyword>
<dbReference type="OrthoDB" id="9908153at2759"/>
<evidence type="ECO:0000256" key="10">
    <source>
        <dbReference type="ARBA" id="ARBA00023170"/>
    </source>
</evidence>
<dbReference type="InterPro" id="IPR000742">
    <property type="entry name" value="EGF"/>
</dbReference>
<keyword evidence="13" id="KW-0373">Hyaluronic acid</keyword>
<keyword evidence="8" id="KW-0677">Repeat</keyword>
<keyword evidence="9" id="KW-0730">Sialic acid</keyword>
<evidence type="ECO:0000256" key="4">
    <source>
        <dbReference type="ARBA" id="ARBA00022525"/>
    </source>
</evidence>
<keyword evidence="19" id="KW-1133">Transmembrane helix</keyword>
<evidence type="ECO:0000256" key="9">
    <source>
        <dbReference type="ARBA" id="ARBA00022981"/>
    </source>
</evidence>
<evidence type="ECO:0000256" key="8">
    <source>
        <dbReference type="ARBA" id="ARBA00022737"/>
    </source>
</evidence>
<feature type="transmembrane region" description="Helical" evidence="19">
    <location>
        <begin position="938"/>
        <end position="959"/>
    </location>
</feature>
<gene>
    <name evidence="24" type="primary">IMPG1</name>
</gene>
<evidence type="ECO:0000256" key="1">
    <source>
        <dbReference type="ARBA" id="ARBA00004437"/>
    </source>
</evidence>
<keyword evidence="11" id="KW-0325">Glycoprotein</keyword>
<keyword evidence="17" id="KW-0245">EGF-like domain</keyword>
<feature type="compositionally biased region" description="Basic and acidic residues" evidence="18">
    <location>
        <begin position="546"/>
        <end position="559"/>
    </location>
</feature>
<evidence type="ECO:0000313" key="23">
    <source>
        <dbReference type="Proteomes" id="UP000504624"/>
    </source>
</evidence>
<organism evidence="23 24">
    <name type="scientific">Lepidothrix coronata</name>
    <name type="common">blue-crowned manakin</name>
    <dbReference type="NCBI Taxonomy" id="321398"/>
    <lineage>
        <taxon>Eukaryota</taxon>
        <taxon>Metazoa</taxon>
        <taxon>Chordata</taxon>
        <taxon>Craniata</taxon>
        <taxon>Vertebrata</taxon>
        <taxon>Euteleostomi</taxon>
        <taxon>Archelosauria</taxon>
        <taxon>Archosauria</taxon>
        <taxon>Dinosauria</taxon>
        <taxon>Saurischia</taxon>
        <taxon>Theropoda</taxon>
        <taxon>Coelurosauria</taxon>
        <taxon>Aves</taxon>
        <taxon>Neognathae</taxon>
        <taxon>Neoaves</taxon>
        <taxon>Telluraves</taxon>
        <taxon>Australaves</taxon>
        <taxon>Passeriformes</taxon>
        <taxon>Pipridae</taxon>
        <taxon>Lepidothrix</taxon>
    </lineage>
</organism>
<evidence type="ECO:0000256" key="20">
    <source>
        <dbReference type="SAM" id="SignalP"/>
    </source>
</evidence>
<feature type="compositionally biased region" description="Polar residues" evidence="18">
    <location>
        <begin position="475"/>
        <end position="497"/>
    </location>
</feature>
<evidence type="ECO:0000256" key="5">
    <source>
        <dbReference type="ARBA" id="ARBA00022530"/>
    </source>
</evidence>
<evidence type="ECO:0000256" key="17">
    <source>
        <dbReference type="PROSITE-ProRule" id="PRU00076"/>
    </source>
</evidence>
<dbReference type="SUPFAM" id="SSF82671">
    <property type="entry name" value="SEA domain"/>
    <property type="match status" value="2"/>
</dbReference>
<keyword evidence="6" id="KW-0358">Heparin-binding</keyword>
<dbReference type="InterPro" id="IPR000082">
    <property type="entry name" value="SEA_dom"/>
</dbReference>
<dbReference type="GO" id="GO:0033165">
    <property type="term" value="C:interphotoreceptor matrix"/>
    <property type="evidence" value="ECO:0007669"/>
    <property type="project" value="UniProtKB-SubCell"/>
</dbReference>
<dbReference type="GO" id="GO:0001917">
    <property type="term" value="C:photoreceptor inner segment"/>
    <property type="evidence" value="ECO:0007669"/>
    <property type="project" value="UniProtKB-SubCell"/>
</dbReference>
<evidence type="ECO:0000256" key="3">
    <source>
        <dbReference type="ARBA" id="ARBA00004593"/>
    </source>
</evidence>
<keyword evidence="19" id="KW-0812">Transmembrane</keyword>
<feature type="signal peptide" evidence="20">
    <location>
        <begin position="1"/>
        <end position="20"/>
    </location>
</feature>
<feature type="domain" description="EGF-like" evidence="22">
    <location>
        <begin position="886"/>
        <end position="928"/>
    </location>
</feature>
<dbReference type="InterPro" id="IPR039861">
    <property type="entry name" value="IMPG"/>
</dbReference>
<dbReference type="GO" id="GO:0008201">
    <property type="term" value="F:heparin binding"/>
    <property type="evidence" value="ECO:0007669"/>
    <property type="project" value="UniProtKB-KW"/>
</dbReference>
<keyword evidence="10" id="KW-0675">Receptor</keyword>
<feature type="domain" description="SEA" evidence="21">
    <location>
        <begin position="732"/>
        <end position="845"/>
    </location>
</feature>
<comment type="caution">
    <text evidence="17">Lacks conserved residue(s) required for the propagation of feature annotation.</text>
</comment>
<proteinExistence type="predicted"/>
<dbReference type="InterPro" id="IPR036364">
    <property type="entry name" value="SEA_dom_sf"/>
</dbReference>
<keyword evidence="23" id="KW-1185">Reference proteome</keyword>
<comment type="subcellular location">
    <subcellularLocation>
        <location evidence="2">Cell projection</location>
        <location evidence="2">Cilium</location>
        <location evidence="2">Photoreceptor outer segment</location>
    </subcellularLocation>
    <subcellularLocation>
        <location evidence="1">Photoreceptor inner segment</location>
    </subcellularLocation>
    <subcellularLocation>
        <location evidence="3">Secreted</location>
        <location evidence="3">Extracellular space</location>
        <location evidence="3">Extracellular matrix</location>
        <location evidence="3">Interphotoreceptor matrix</location>
    </subcellularLocation>
</comment>
<accession>A0A6J0I0I6</accession>
<evidence type="ECO:0000313" key="24">
    <source>
        <dbReference type="RefSeq" id="XP_017679334.1"/>
    </source>
</evidence>
<evidence type="ECO:0000256" key="14">
    <source>
        <dbReference type="ARBA" id="ARBA00040753"/>
    </source>
</evidence>
<evidence type="ECO:0000259" key="21">
    <source>
        <dbReference type="PROSITE" id="PS50024"/>
    </source>
</evidence>
<feature type="compositionally biased region" description="Basic and acidic residues" evidence="18">
    <location>
        <begin position="464"/>
        <end position="474"/>
    </location>
</feature>
<evidence type="ECO:0000256" key="7">
    <source>
        <dbReference type="ARBA" id="ARBA00022729"/>
    </source>
</evidence>
<feature type="compositionally biased region" description="Polar residues" evidence="18">
    <location>
        <begin position="1039"/>
        <end position="1063"/>
    </location>
</feature>
<feature type="domain" description="SEA" evidence="21">
    <location>
        <begin position="229"/>
        <end position="354"/>
    </location>
</feature>
<dbReference type="PROSITE" id="PS50026">
    <property type="entry name" value="EGF_3"/>
    <property type="match status" value="1"/>
</dbReference>
<keyword evidence="12" id="KW-0966">Cell projection</keyword>
<evidence type="ECO:0000256" key="15">
    <source>
        <dbReference type="ARBA" id="ARBA00042018"/>
    </source>
</evidence>
<evidence type="ECO:0000256" key="12">
    <source>
        <dbReference type="ARBA" id="ARBA00023273"/>
    </source>
</evidence>
<feature type="region of interest" description="Disordered" evidence="18">
    <location>
        <begin position="1030"/>
        <end position="1063"/>
    </location>
</feature>
<dbReference type="Proteomes" id="UP000504624">
    <property type="component" value="Unplaced"/>
</dbReference>
<feature type="chain" id="PRO_5027091002" description="Interphotoreceptor matrix proteoglycan 1" evidence="20">
    <location>
        <begin position="21"/>
        <end position="1091"/>
    </location>
</feature>
<evidence type="ECO:0000256" key="11">
    <source>
        <dbReference type="ARBA" id="ARBA00023180"/>
    </source>
</evidence>
<dbReference type="Gene3D" id="3.30.70.960">
    <property type="entry name" value="SEA domain"/>
    <property type="match status" value="2"/>
</dbReference>
<keyword evidence="5" id="KW-0272">Extracellular matrix</keyword>
<dbReference type="PANTHER" id="PTHR12199">
    <property type="entry name" value="INTERPHOTORECEPTOR MATRIX PROTEOGLYCAN"/>
    <property type="match status" value="1"/>
</dbReference>